<sequence length="105" mass="11865">MEFRIVCNEREINRNSEALQNLGYKESGNGVIQDPKQVIIVLHMIVLLGCPINNDHFEAELLKVHNCKNHGKKGMTRRCQNVNGAHLVLSDRSEIMYVAPKLVGL</sequence>
<dbReference type="AlphaFoldDB" id="A0A016WRI3"/>
<gene>
    <name evidence="1" type="primary">Acey_s0537.g3114</name>
    <name evidence="1" type="ORF">Y032_0537g3114</name>
</gene>
<accession>A0A016WRI3</accession>
<evidence type="ECO:0000313" key="2">
    <source>
        <dbReference type="Proteomes" id="UP000024635"/>
    </source>
</evidence>
<dbReference type="EMBL" id="JARK01000137">
    <property type="protein sequence ID" value="EYC42270.1"/>
    <property type="molecule type" value="Genomic_DNA"/>
</dbReference>
<organism evidence="1 2">
    <name type="scientific">Ancylostoma ceylanicum</name>
    <dbReference type="NCBI Taxonomy" id="53326"/>
    <lineage>
        <taxon>Eukaryota</taxon>
        <taxon>Metazoa</taxon>
        <taxon>Ecdysozoa</taxon>
        <taxon>Nematoda</taxon>
        <taxon>Chromadorea</taxon>
        <taxon>Rhabditida</taxon>
        <taxon>Rhabditina</taxon>
        <taxon>Rhabditomorpha</taxon>
        <taxon>Strongyloidea</taxon>
        <taxon>Ancylostomatidae</taxon>
        <taxon>Ancylostomatinae</taxon>
        <taxon>Ancylostoma</taxon>
    </lineage>
</organism>
<comment type="caution">
    <text evidence="1">The sequence shown here is derived from an EMBL/GenBank/DDBJ whole genome shotgun (WGS) entry which is preliminary data.</text>
</comment>
<protein>
    <submittedName>
        <fullName evidence="1">Uncharacterized protein</fullName>
    </submittedName>
</protein>
<proteinExistence type="predicted"/>
<keyword evidence="2" id="KW-1185">Reference proteome</keyword>
<evidence type="ECO:0000313" key="1">
    <source>
        <dbReference type="EMBL" id="EYC42270.1"/>
    </source>
</evidence>
<dbReference type="Proteomes" id="UP000024635">
    <property type="component" value="Unassembled WGS sequence"/>
</dbReference>
<reference evidence="2" key="1">
    <citation type="journal article" date="2015" name="Nat. Genet.">
        <title>The genome and transcriptome of the zoonotic hookworm Ancylostoma ceylanicum identify infection-specific gene families.</title>
        <authorList>
            <person name="Schwarz E.M."/>
            <person name="Hu Y."/>
            <person name="Antoshechkin I."/>
            <person name="Miller M.M."/>
            <person name="Sternberg P.W."/>
            <person name="Aroian R.V."/>
        </authorList>
    </citation>
    <scope>NUCLEOTIDE SEQUENCE</scope>
    <source>
        <strain evidence="2">HY135</strain>
    </source>
</reference>
<name>A0A016WRI3_9BILA</name>